<keyword evidence="3" id="KW-1185">Reference proteome</keyword>
<sequence length="52" mass="5837">MKKSLIMLLVLASITLPAFQDIDAYSGYNSKLLVIDESINTFNTECFYKIGC</sequence>
<comment type="caution">
    <text evidence="2">The sequence shown here is derived from an EMBL/GenBank/DDBJ whole genome shotgun (WGS) entry which is preliminary data.</text>
</comment>
<dbReference type="RefSeq" id="WP_216417681.1">
    <property type="nucleotide sequence ID" value="NZ_JAHLQK010000004.1"/>
</dbReference>
<organism evidence="2 3">
    <name type="scientific">Alkaliphilus flagellatus</name>
    <dbReference type="NCBI Taxonomy" id="2841507"/>
    <lineage>
        <taxon>Bacteria</taxon>
        <taxon>Bacillati</taxon>
        <taxon>Bacillota</taxon>
        <taxon>Clostridia</taxon>
        <taxon>Peptostreptococcales</taxon>
        <taxon>Natronincolaceae</taxon>
        <taxon>Alkaliphilus</taxon>
    </lineage>
</organism>
<dbReference type="Proteomes" id="UP000779508">
    <property type="component" value="Unassembled WGS sequence"/>
</dbReference>
<accession>A0ABS6G622</accession>
<evidence type="ECO:0000256" key="1">
    <source>
        <dbReference type="SAM" id="SignalP"/>
    </source>
</evidence>
<reference evidence="2 3" key="1">
    <citation type="submission" date="2021-06" db="EMBL/GenBank/DDBJ databases">
        <authorList>
            <person name="Sun Q."/>
            <person name="Li D."/>
        </authorList>
    </citation>
    <scope>NUCLEOTIDE SEQUENCE [LARGE SCALE GENOMIC DNA]</scope>
    <source>
        <strain evidence="2 3">MSJ-5</strain>
    </source>
</reference>
<feature type="chain" id="PRO_5045285379" evidence="1">
    <location>
        <begin position="21"/>
        <end position="52"/>
    </location>
</feature>
<keyword evidence="1" id="KW-0732">Signal</keyword>
<evidence type="ECO:0000313" key="3">
    <source>
        <dbReference type="Proteomes" id="UP000779508"/>
    </source>
</evidence>
<dbReference type="EMBL" id="JAHLQK010000004">
    <property type="protein sequence ID" value="MBU5677162.1"/>
    <property type="molecule type" value="Genomic_DNA"/>
</dbReference>
<feature type="signal peptide" evidence="1">
    <location>
        <begin position="1"/>
        <end position="20"/>
    </location>
</feature>
<gene>
    <name evidence="2" type="ORF">KQI88_12140</name>
</gene>
<name>A0ABS6G622_9FIRM</name>
<evidence type="ECO:0000313" key="2">
    <source>
        <dbReference type="EMBL" id="MBU5677162.1"/>
    </source>
</evidence>
<protein>
    <submittedName>
        <fullName evidence="2">Uncharacterized protein</fullName>
    </submittedName>
</protein>
<proteinExistence type="predicted"/>